<name>A0A6P8I0E7_ACTTE</name>
<evidence type="ECO:0000256" key="6">
    <source>
        <dbReference type="SAM" id="MobiDB-lite"/>
    </source>
</evidence>
<dbReference type="GO" id="GO:0022857">
    <property type="term" value="F:transmembrane transporter activity"/>
    <property type="evidence" value="ECO:0007669"/>
    <property type="project" value="InterPro"/>
</dbReference>
<dbReference type="PROSITE" id="PS50850">
    <property type="entry name" value="MFS"/>
    <property type="match status" value="1"/>
</dbReference>
<feature type="transmembrane region" description="Helical" evidence="7">
    <location>
        <begin position="217"/>
        <end position="235"/>
    </location>
</feature>
<keyword evidence="3 7" id="KW-1133">Transmembrane helix</keyword>
<feature type="transmembrane region" description="Helical" evidence="7">
    <location>
        <begin position="337"/>
        <end position="359"/>
    </location>
</feature>
<keyword evidence="5" id="KW-0175">Coiled coil</keyword>
<feature type="transmembrane region" description="Helical" evidence="7">
    <location>
        <begin position="29"/>
        <end position="50"/>
    </location>
</feature>
<sequence length="535" mass="60796">MEGQVPQKNRLQLDDVFQWVRSFGSYQKILYIVGNLLLTPISLQFALLVFGTGTPKFHCSSPNSTCPSGKCCDNCTSYTFDGPFTSAVSEWNLICDRAHIGATVQSCFFIGMLLGSIPGGWLSDTFGRRICIIVGLSMMFVSSIGTYFADCPSLLALLRLFVGFFLVSLMLCQYVYIIEIVGPRRRTFSGKIQDFFWDFGDVISFLLAYLIRDWRMLTLISTLIIIPFILCWRFVPETVRWLVANNRLDEACNQLMKYGGRKKQKLNRDELMNLLEEVQENEKMEKERRGKRKLSPLDLFKTPKIRKRSFILGFNWFVISMVYFGFYLYITALSGNIYFNFLIMGLLTIPNLPISYFLMEKFGRRIPFIGYMFLSALLCLSVLVIPGDNKTAVLAIAIIGRVLNSCCFNNVYLYTSELYPTVIRNVGIGFGSTCARIGAILSPYIVMLSQLPGLNVTLPVTVFGICGLFASLLSLWLPETLNATMSQTVEEAEIEKETFALPCRIARSRHAQQVEMEKTPETSEEKELMKDDERI</sequence>
<evidence type="ECO:0000256" key="2">
    <source>
        <dbReference type="ARBA" id="ARBA00022692"/>
    </source>
</evidence>
<evidence type="ECO:0000256" key="3">
    <source>
        <dbReference type="ARBA" id="ARBA00022989"/>
    </source>
</evidence>
<dbReference type="Proteomes" id="UP000515163">
    <property type="component" value="Unplaced"/>
</dbReference>
<feature type="transmembrane region" description="Helical" evidence="7">
    <location>
        <begin position="98"/>
        <end position="118"/>
    </location>
</feature>
<feature type="region of interest" description="Disordered" evidence="6">
    <location>
        <begin position="511"/>
        <end position="535"/>
    </location>
</feature>
<protein>
    <submittedName>
        <fullName evidence="10">Organic cation transporter protein-like</fullName>
    </submittedName>
</protein>
<evidence type="ECO:0000313" key="9">
    <source>
        <dbReference type="Proteomes" id="UP000515163"/>
    </source>
</evidence>
<accession>A0A6P8I0E7</accession>
<feature type="compositionally biased region" description="Basic and acidic residues" evidence="6">
    <location>
        <begin position="515"/>
        <end position="535"/>
    </location>
</feature>
<dbReference type="KEGG" id="aten:116297173"/>
<evidence type="ECO:0000256" key="1">
    <source>
        <dbReference type="ARBA" id="ARBA00004141"/>
    </source>
</evidence>
<dbReference type="PANTHER" id="PTHR24064">
    <property type="entry name" value="SOLUTE CARRIER FAMILY 22 MEMBER"/>
    <property type="match status" value="1"/>
</dbReference>
<dbReference type="CDD" id="cd17317">
    <property type="entry name" value="MFS_SLC22"/>
    <property type="match status" value="1"/>
</dbReference>
<keyword evidence="4 7" id="KW-0472">Membrane</keyword>
<dbReference type="OrthoDB" id="5296287at2759"/>
<dbReference type="FunCoup" id="A0A6P8I0E7">
    <property type="interactions" value="127"/>
</dbReference>
<feature type="transmembrane region" description="Helical" evidence="7">
    <location>
        <begin position="458"/>
        <end position="477"/>
    </location>
</feature>
<feature type="transmembrane region" description="Helical" evidence="7">
    <location>
        <begin position="392"/>
        <end position="414"/>
    </location>
</feature>
<evidence type="ECO:0000256" key="7">
    <source>
        <dbReference type="SAM" id="Phobius"/>
    </source>
</evidence>
<dbReference type="InterPro" id="IPR005828">
    <property type="entry name" value="MFS_sugar_transport-like"/>
</dbReference>
<feature type="transmembrane region" description="Helical" evidence="7">
    <location>
        <begin position="310"/>
        <end position="331"/>
    </location>
</feature>
<dbReference type="GeneID" id="116297173"/>
<feature type="transmembrane region" description="Helical" evidence="7">
    <location>
        <begin position="426"/>
        <end position="446"/>
    </location>
</feature>
<comment type="subcellular location">
    <subcellularLocation>
        <location evidence="1">Membrane</location>
        <topology evidence="1">Multi-pass membrane protein</topology>
    </subcellularLocation>
</comment>
<evidence type="ECO:0000259" key="8">
    <source>
        <dbReference type="PROSITE" id="PS50850"/>
    </source>
</evidence>
<keyword evidence="2 7" id="KW-0812">Transmembrane</keyword>
<dbReference type="GO" id="GO:0016020">
    <property type="term" value="C:membrane"/>
    <property type="evidence" value="ECO:0007669"/>
    <property type="project" value="UniProtKB-SubCell"/>
</dbReference>
<dbReference type="InterPro" id="IPR020846">
    <property type="entry name" value="MFS_dom"/>
</dbReference>
<dbReference type="RefSeq" id="XP_031561203.1">
    <property type="nucleotide sequence ID" value="XM_031705343.1"/>
</dbReference>
<proteinExistence type="predicted"/>
<keyword evidence="9" id="KW-1185">Reference proteome</keyword>
<dbReference type="InterPro" id="IPR036259">
    <property type="entry name" value="MFS_trans_sf"/>
</dbReference>
<dbReference type="Gene3D" id="1.20.1250.20">
    <property type="entry name" value="MFS general substrate transporter like domains"/>
    <property type="match status" value="1"/>
</dbReference>
<gene>
    <name evidence="10" type="primary">LOC116297173</name>
</gene>
<feature type="transmembrane region" description="Helical" evidence="7">
    <location>
        <begin position="194"/>
        <end position="211"/>
    </location>
</feature>
<feature type="transmembrane region" description="Helical" evidence="7">
    <location>
        <begin position="366"/>
        <end position="386"/>
    </location>
</feature>
<feature type="coiled-coil region" evidence="5">
    <location>
        <begin position="261"/>
        <end position="288"/>
    </location>
</feature>
<organism evidence="9 10">
    <name type="scientific">Actinia tenebrosa</name>
    <name type="common">Australian red waratah sea anemone</name>
    <dbReference type="NCBI Taxonomy" id="6105"/>
    <lineage>
        <taxon>Eukaryota</taxon>
        <taxon>Metazoa</taxon>
        <taxon>Cnidaria</taxon>
        <taxon>Anthozoa</taxon>
        <taxon>Hexacorallia</taxon>
        <taxon>Actiniaria</taxon>
        <taxon>Actiniidae</taxon>
        <taxon>Actinia</taxon>
    </lineage>
</organism>
<feature type="domain" description="Major facilitator superfamily (MFS) profile" evidence="8">
    <location>
        <begin position="39"/>
        <end position="482"/>
    </location>
</feature>
<reference evidence="10" key="1">
    <citation type="submission" date="2025-08" db="UniProtKB">
        <authorList>
            <consortium name="RefSeq"/>
        </authorList>
    </citation>
    <scope>IDENTIFICATION</scope>
    <source>
        <tissue evidence="10">Tentacle</tissue>
    </source>
</reference>
<dbReference type="SUPFAM" id="SSF103473">
    <property type="entry name" value="MFS general substrate transporter"/>
    <property type="match status" value="1"/>
</dbReference>
<evidence type="ECO:0000256" key="4">
    <source>
        <dbReference type="ARBA" id="ARBA00023136"/>
    </source>
</evidence>
<dbReference type="AlphaFoldDB" id="A0A6P8I0E7"/>
<evidence type="ECO:0000313" key="10">
    <source>
        <dbReference type="RefSeq" id="XP_031561203.1"/>
    </source>
</evidence>
<feature type="transmembrane region" description="Helical" evidence="7">
    <location>
        <begin position="130"/>
        <end position="149"/>
    </location>
</feature>
<feature type="transmembrane region" description="Helical" evidence="7">
    <location>
        <begin position="161"/>
        <end position="182"/>
    </location>
</feature>
<evidence type="ECO:0000256" key="5">
    <source>
        <dbReference type="SAM" id="Coils"/>
    </source>
</evidence>
<dbReference type="Pfam" id="PF00083">
    <property type="entry name" value="Sugar_tr"/>
    <property type="match status" value="1"/>
</dbReference>
<dbReference type="InParanoid" id="A0A6P8I0E7"/>